<feature type="domain" description="HTH araC/xylS-type" evidence="10">
    <location>
        <begin position="440"/>
        <end position="538"/>
    </location>
</feature>
<dbReference type="SUPFAM" id="SSF52172">
    <property type="entry name" value="CheY-like"/>
    <property type="match status" value="1"/>
</dbReference>
<dbReference type="InterPro" id="IPR020449">
    <property type="entry name" value="Tscrpt_reg_AraC-type_HTH"/>
</dbReference>
<dbReference type="Proteomes" id="UP001597120">
    <property type="component" value="Unassembled WGS sequence"/>
</dbReference>
<evidence type="ECO:0000256" key="6">
    <source>
        <dbReference type="ARBA" id="ARBA00023125"/>
    </source>
</evidence>
<evidence type="ECO:0000313" key="13">
    <source>
        <dbReference type="Proteomes" id="UP001597120"/>
    </source>
</evidence>
<evidence type="ECO:0000256" key="1">
    <source>
        <dbReference type="ARBA" id="ARBA00004496"/>
    </source>
</evidence>
<feature type="region of interest" description="Disordered" evidence="9">
    <location>
        <begin position="538"/>
        <end position="568"/>
    </location>
</feature>
<keyword evidence="3 8" id="KW-0597">Phosphoprotein</keyword>
<keyword evidence="6" id="KW-0238">DNA-binding</keyword>
<evidence type="ECO:0000256" key="8">
    <source>
        <dbReference type="PROSITE-ProRule" id="PRU00169"/>
    </source>
</evidence>
<sequence>MFRILIVDDERSVVDAIAQTTPWSELDIEEVFCAYSAKEALNIVGQQFIDIVLTDIRMPGMDGIELIETIRTYSNRIQFILLTGHAEFEYAQQALRLRAADYLLKPVRDEWLANAVRKLTSSMRKEWNEITSQRTTVQYLQKHLPTLRSDLLRNMLEGSQTASELNEKCALLELPYEEGDVVYPAVIRLERRTPGHSKRSLLEYSIMNIAEEVLGPMYHLWSCKDIHNYLVLILKPREKVPDGRQEESVSRLLSQLQHLVLHYLKENLSVVYGKCVSFPFDLMTVYESAVQTLRRRIGDDTGLLLTAGQSETASVLSAASVLQAPPSISHLFVAGFWEEAKAKLQSVFTELEATTRDSPIHADYLSEIYHTVLSACFHYAHTNGQTVAQALNCEGDQRFYHSPELMQSVSLLKEWSFEVCRRLSLSNQVEIQDVRKTLIEQIQEYIHSNLAEDVSLQTLATHVDMHPVYLSKVYKLETGEGLKDYLSRVRMERAVHLLLNTDLKVYEITSQVGYLNTAYFIKVFKKAFGVTPQEYRDQNSDNGGVGHVRNSTEYRPAAWARQTDSRGQ</sequence>
<dbReference type="InterPro" id="IPR018062">
    <property type="entry name" value="HTH_AraC-typ_CS"/>
</dbReference>
<dbReference type="SMART" id="SM00342">
    <property type="entry name" value="HTH_ARAC"/>
    <property type="match status" value="1"/>
</dbReference>
<keyword evidence="5" id="KW-0805">Transcription regulation</keyword>
<feature type="modified residue" description="4-aspartylphosphate" evidence="8">
    <location>
        <position position="55"/>
    </location>
</feature>
<dbReference type="InterPro" id="IPR051552">
    <property type="entry name" value="HptR"/>
</dbReference>
<evidence type="ECO:0000256" key="2">
    <source>
        <dbReference type="ARBA" id="ARBA00022490"/>
    </source>
</evidence>
<dbReference type="PANTHER" id="PTHR42713:SF3">
    <property type="entry name" value="TRANSCRIPTIONAL REGULATORY PROTEIN HPTR"/>
    <property type="match status" value="1"/>
</dbReference>
<gene>
    <name evidence="12" type="ORF">ACFQ03_07510</name>
</gene>
<dbReference type="Pfam" id="PF12833">
    <property type="entry name" value="HTH_18"/>
    <property type="match status" value="1"/>
</dbReference>
<keyword evidence="13" id="KW-1185">Reference proteome</keyword>
<dbReference type="InterPro" id="IPR009057">
    <property type="entry name" value="Homeodomain-like_sf"/>
</dbReference>
<feature type="domain" description="Response regulatory" evidence="11">
    <location>
        <begin position="3"/>
        <end position="120"/>
    </location>
</feature>
<dbReference type="Gene3D" id="3.40.50.2300">
    <property type="match status" value="1"/>
</dbReference>
<keyword evidence="7" id="KW-0804">Transcription</keyword>
<dbReference type="SMART" id="SM00448">
    <property type="entry name" value="REC"/>
    <property type="match status" value="1"/>
</dbReference>
<dbReference type="InterPro" id="IPR011006">
    <property type="entry name" value="CheY-like_superfamily"/>
</dbReference>
<evidence type="ECO:0000259" key="10">
    <source>
        <dbReference type="PROSITE" id="PS01124"/>
    </source>
</evidence>
<dbReference type="CDD" id="cd17536">
    <property type="entry name" value="REC_YesN-like"/>
    <property type="match status" value="1"/>
</dbReference>
<comment type="subcellular location">
    <subcellularLocation>
        <location evidence="1">Cytoplasm</location>
    </subcellularLocation>
</comment>
<evidence type="ECO:0000256" key="7">
    <source>
        <dbReference type="ARBA" id="ARBA00023163"/>
    </source>
</evidence>
<evidence type="ECO:0000313" key="12">
    <source>
        <dbReference type="EMBL" id="MFD0868993.1"/>
    </source>
</evidence>
<evidence type="ECO:0000256" key="3">
    <source>
        <dbReference type="ARBA" id="ARBA00022553"/>
    </source>
</evidence>
<evidence type="ECO:0000256" key="5">
    <source>
        <dbReference type="ARBA" id="ARBA00023015"/>
    </source>
</evidence>
<dbReference type="InterPro" id="IPR018060">
    <property type="entry name" value="HTH_AraC"/>
</dbReference>
<dbReference type="PANTHER" id="PTHR42713">
    <property type="entry name" value="HISTIDINE KINASE-RELATED"/>
    <property type="match status" value="1"/>
</dbReference>
<keyword evidence="4" id="KW-0902">Two-component regulatory system</keyword>
<name>A0ABW3D6L7_9BACL</name>
<evidence type="ECO:0000256" key="9">
    <source>
        <dbReference type="SAM" id="MobiDB-lite"/>
    </source>
</evidence>
<dbReference type="Gene3D" id="1.10.10.60">
    <property type="entry name" value="Homeodomain-like"/>
    <property type="match status" value="2"/>
</dbReference>
<dbReference type="RefSeq" id="WP_379287194.1">
    <property type="nucleotide sequence ID" value="NZ_JBHTIU010000027.1"/>
</dbReference>
<dbReference type="PROSITE" id="PS50110">
    <property type="entry name" value="RESPONSE_REGULATORY"/>
    <property type="match status" value="1"/>
</dbReference>
<dbReference type="EMBL" id="JBHTIU010000027">
    <property type="protein sequence ID" value="MFD0868993.1"/>
    <property type="molecule type" value="Genomic_DNA"/>
</dbReference>
<evidence type="ECO:0000259" key="11">
    <source>
        <dbReference type="PROSITE" id="PS50110"/>
    </source>
</evidence>
<keyword evidence="2" id="KW-0963">Cytoplasm</keyword>
<comment type="caution">
    <text evidence="12">The sequence shown here is derived from an EMBL/GenBank/DDBJ whole genome shotgun (WGS) entry which is preliminary data.</text>
</comment>
<accession>A0ABW3D6L7</accession>
<proteinExistence type="predicted"/>
<dbReference type="PRINTS" id="PR00032">
    <property type="entry name" value="HTHARAC"/>
</dbReference>
<dbReference type="Pfam" id="PF00072">
    <property type="entry name" value="Response_reg"/>
    <property type="match status" value="1"/>
</dbReference>
<protein>
    <submittedName>
        <fullName evidence="12">Response regulator</fullName>
    </submittedName>
</protein>
<dbReference type="PROSITE" id="PS01124">
    <property type="entry name" value="HTH_ARAC_FAMILY_2"/>
    <property type="match status" value="1"/>
</dbReference>
<organism evidence="12 13">
    <name type="scientific">Paenibacillus residui</name>
    <dbReference type="NCBI Taxonomy" id="629724"/>
    <lineage>
        <taxon>Bacteria</taxon>
        <taxon>Bacillati</taxon>
        <taxon>Bacillota</taxon>
        <taxon>Bacilli</taxon>
        <taxon>Bacillales</taxon>
        <taxon>Paenibacillaceae</taxon>
        <taxon>Paenibacillus</taxon>
    </lineage>
</organism>
<dbReference type="PROSITE" id="PS00041">
    <property type="entry name" value="HTH_ARAC_FAMILY_1"/>
    <property type="match status" value="1"/>
</dbReference>
<dbReference type="SUPFAM" id="SSF46689">
    <property type="entry name" value="Homeodomain-like"/>
    <property type="match status" value="2"/>
</dbReference>
<reference evidence="13" key="1">
    <citation type="journal article" date="2019" name="Int. J. Syst. Evol. Microbiol.">
        <title>The Global Catalogue of Microorganisms (GCM) 10K type strain sequencing project: providing services to taxonomists for standard genome sequencing and annotation.</title>
        <authorList>
            <consortium name="The Broad Institute Genomics Platform"/>
            <consortium name="The Broad Institute Genome Sequencing Center for Infectious Disease"/>
            <person name="Wu L."/>
            <person name="Ma J."/>
        </authorList>
    </citation>
    <scope>NUCLEOTIDE SEQUENCE [LARGE SCALE GENOMIC DNA]</scope>
    <source>
        <strain evidence="13">CCUG 57263</strain>
    </source>
</reference>
<evidence type="ECO:0000256" key="4">
    <source>
        <dbReference type="ARBA" id="ARBA00023012"/>
    </source>
</evidence>
<dbReference type="InterPro" id="IPR001789">
    <property type="entry name" value="Sig_transdc_resp-reg_receiver"/>
</dbReference>